<evidence type="ECO:0000256" key="1">
    <source>
        <dbReference type="SAM" id="Phobius"/>
    </source>
</evidence>
<proteinExistence type="predicted"/>
<gene>
    <name evidence="3" type="ORF">ACFQY0_14520</name>
</gene>
<organism evidence="3 4">
    <name type="scientific">Haloferula chungangensis</name>
    <dbReference type="NCBI Taxonomy" id="1048331"/>
    <lineage>
        <taxon>Bacteria</taxon>
        <taxon>Pseudomonadati</taxon>
        <taxon>Verrucomicrobiota</taxon>
        <taxon>Verrucomicrobiia</taxon>
        <taxon>Verrucomicrobiales</taxon>
        <taxon>Verrucomicrobiaceae</taxon>
        <taxon>Haloferula</taxon>
    </lineage>
</organism>
<dbReference type="RefSeq" id="WP_379713695.1">
    <property type="nucleotide sequence ID" value="NZ_JBHTBS010000007.1"/>
</dbReference>
<dbReference type="Proteomes" id="UP001596472">
    <property type="component" value="Unassembled WGS sequence"/>
</dbReference>
<keyword evidence="4" id="KW-1185">Reference proteome</keyword>
<evidence type="ECO:0000313" key="4">
    <source>
        <dbReference type="Proteomes" id="UP001596472"/>
    </source>
</evidence>
<dbReference type="Gene3D" id="2.40.50.90">
    <property type="match status" value="1"/>
</dbReference>
<dbReference type="EMBL" id="JBHTBS010000007">
    <property type="protein sequence ID" value="MFC7338405.1"/>
    <property type="molecule type" value="Genomic_DNA"/>
</dbReference>
<feature type="domain" description="TNase-like" evidence="2">
    <location>
        <begin position="63"/>
        <end position="214"/>
    </location>
</feature>
<reference evidence="4" key="1">
    <citation type="journal article" date="2019" name="Int. J. Syst. Evol. Microbiol.">
        <title>The Global Catalogue of Microorganisms (GCM) 10K type strain sequencing project: providing services to taxonomists for standard genome sequencing and annotation.</title>
        <authorList>
            <consortium name="The Broad Institute Genomics Platform"/>
            <consortium name="The Broad Institute Genome Sequencing Center for Infectious Disease"/>
            <person name="Wu L."/>
            <person name="Ma J."/>
        </authorList>
    </citation>
    <scope>NUCLEOTIDE SEQUENCE [LARGE SCALE GENOMIC DNA]</scope>
    <source>
        <strain evidence="4">CGMCC 4.1467</strain>
    </source>
</reference>
<dbReference type="InterPro" id="IPR016071">
    <property type="entry name" value="Staphylococal_nuclease_OB-fold"/>
</dbReference>
<dbReference type="Pfam" id="PF00565">
    <property type="entry name" value="SNase"/>
    <property type="match status" value="1"/>
</dbReference>
<name>A0ABW2L9Y2_9BACT</name>
<keyword evidence="1" id="KW-0472">Membrane</keyword>
<dbReference type="SUPFAM" id="SSF50199">
    <property type="entry name" value="Staphylococcal nuclease"/>
    <property type="match status" value="1"/>
</dbReference>
<keyword evidence="1" id="KW-0812">Transmembrane</keyword>
<sequence>MGVKAKQTSWPVLVLVILAFVLWLKDHKRDLVAAIAGEEKAAAVDGRYERFEGCHLLENRRNDGDSFSVKFPNGRVEEMRLYFVDAPESAFKSYGGGRNNHDRIADQGRNLGVSSERAVEIGVEAKRFVHDRLKGESFTVFTEWDDPFGDHRYHAFVEMPDGGWLHEDLVERGLVRIHTKGQDVPGGLRRDAQERHLKDLESEARKSGRGVWGR</sequence>
<comment type="caution">
    <text evidence="3">The sequence shown here is derived from an EMBL/GenBank/DDBJ whole genome shotgun (WGS) entry which is preliminary data.</text>
</comment>
<accession>A0ABW2L9Y2</accession>
<evidence type="ECO:0000259" key="2">
    <source>
        <dbReference type="PROSITE" id="PS50830"/>
    </source>
</evidence>
<protein>
    <submittedName>
        <fullName evidence="3">Thermonuclease family protein</fullName>
    </submittedName>
</protein>
<evidence type="ECO:0000313" key="3">
    <source>
        <dbReference type="EMBL" id="MFC7338405.1"/>
    </source>
</evidence>
<dbReference type="InterPro" id="IPR035437">
    <property type="entry name" value="SNase_OB-fold_sf"/>
</dbReference>
<keyword evidence="1" id="KW-1133">Transmembrane helix</keyword>
<feature type="transmembrane region" description="Helical" evidence="1">
    <location>
        <begin position="7"/>
        <end position="24"/>
    </location>
</feature>
<dbReference type="PROSITE" id="PS50830">
    <property type="entry name" value="TNASE_3"/>
    <property type="match status" value="1"/>
</dbReference>